<dbReference type="OrthoDB" id="6400685at2"/>
<name>Q6APL2_DESPS</name>
<feature type="transmembrane region" description="Helical" evidence="1">
    <location>
        <begin position="32"/>
        <end position="54"/>
    </location>
</feature>
<evidence type="ECO:0000256" key="1">
    <source>
        <dbReference type="SAM" id="Phobius"/>
    </source>
</evidence>
<feature type="signal peptide" evidence="2">
    <location>
        <begin position="1"/>
        <end position="24"/>
    </location>
</feature>
<dbReference type="eggNOG" id="ENOG503349M">
    <property type="taxonomic scope" value="Bacteria"/>
</dbReference>
<organism evidence="3 4">
    <name type="scientific">Desulfotalea psychrophila (strain LSv54 / DSM 12343)</name>
    <dbReference type="NCBI Taxonomy" id="177439"/>
    <lineage>
        <taxon>Bacteria</taxon>
        <taxon>Pseudomonadati</taxon>
        <taxon>Thermodesulfobacteriota</taxon>
        <taxon>Desulfobulbia</taxon>
        <taxon>Desulfobulbales</taxon>
        <taxon>Desulfocapsaceae</taxon>
        <taxon>Desulfotalea</taxon>
    </lineage>
</organism>
<gene>
    <name evidence="3" type="ordered locus">DP0983</name>
</gene>
<protein>
    <submittedName>
        <fullName evidence="3">Uncharacterized protein</fullName>
    </submittedName>
</protein>
<dbReference type="AlphaFoldDB" id="Q6APL2"/>
<sequence>MQLRHRLSLLAIMVMAFSPSWAQANAGVPMLVLVMPAFAVALIPVILIESLYLVRRLALRPKLVAKTVTISNLVSTLVGIPLTWVLLTLGQMVTGGGSAHGVDTVLGKVLAVTWQAPWLIPYERELNWMIPAAGIVLLVPFFFVSWWSEYLVSRRFLGKVPAQQLKLEIRNANIITYSLLACWPIAVLLFAR</sequence>
<evidence type="ECO:0000256" key="2">
    <source>
        <dbReference type="SAM" id="SignalP"/>
    </source>
</evidence>
<reference evidence="4" key="1">
    <citation type="journal article" date="2004" name="Environ. Microbiol.">
        <title>The genome of Desulfotalea psychrophila, a sulfate-reducing bacterium from permanently cold Arctic sediments.</title>
        <authorList>
            <person name="Rabus R."/>
            <person name="Ruepp A."/>
            <person name="Frickey T."/>
            <person name="Rattei T."/>
            <person name="Fartmann B."/>
            <person name="Stark M."/>
            <person name="Bauer M."/>
            <person name="Zibat A."/>
            <person name="Lombardot T."/>
            <person name="Becker I."/>
            <person name="Amann J."/>
            <person name="Gellner K."/>
            <person name="Teeling H."/>
            <person name="Leuschner W.D."/>
            <person name="Gloeckner F.-O."/>
            <person name="Lupas A.N."/>
            <person name="Amann R."/>
            <person name="Klenk H.-P."/>
        </authorList>
    </citation>
    <scope>NUCLEOTIDE SEQUENCE [LARGE SCALE GENOMIC DNA]</scope>
    <source>
        <strain evidence="4">DSM 12343 / LSv54</strain>
    </source>
</reference>
<feature type="transmembrane region" description="Helical" evidence="1">
    <location>
        <begin position="63"/>
        <end position="87"/>
    </location>
</feature>
<feature type="transmembrane region" description="Helical" evidence="1">
    <location>
        <begin position="128"/>
        <end position="152"/>
    </location>
</feature>
<feature type="chain" id="PRO_5004270478" evidence="2">
    <location>
        <begin position="25"/>
        <end position="192"/>
    </location>
</feature>
<keyword evidence="2" id="KW-0732">Signal</keyword>
<evidence type="ECO:0000313" key="4">
    <source>
        <dbReference type="Proteomes" id="UP000000602"/>
    </source>
</evidence>
<dbReference type="KEGG" id="dps:DP0983"/>
<dbReference type="RefSeq" id="WP_011188226.1">
    <property type="nucleotide sequence ID" value="NC_006138.1"/>
</dbReference>
<dbReference type="Proteomes" id="UP000000602">
    <property type="component" value="Chromosome"/>
</dbReference>
<proteinExistence type="predicted"/>
<evidence type="ECO:0000313" key="3">
    <source>
        <dbReference type="EMBL" id="CAG35712.1"/>
    </source>
</evidence>
<feature type="transmembrane region" description="Helical" evidence="1">
    <location>
        <begin position="172"/>
        <end position="191"/>
    </location>
</feature>
<keyword evidence="1" id="KW-0812">Transmembrane</keyword>
<dbReference type="HOGENOM" id="CLU_1407397_0_0_7"/>
<keyword evidence="4" id="KW-1185">Reference proteome</keyword>
<keyword evidence="1" id="KW-1133">Transmembrane helix</keyword>
<accession>Q6APL2</accession>
<dbReference type="EMBL" id="CR522870">
    <property type="protein sequence ID" value="CAG35712.1"/>
    <property type="molecule type" value="Genomic_DNA"/>
</dbReference>
<keyword evidence="1" id="KW-0472">Membrane</keyword>